<sequence>MFRASTTSPMEEMLWLQRLRERDAASAANVVANGKLLVDWAEQGRLRELQCARDNMDERQHVLMFYAVRMFRIACQNRRLDVLRFMLANGFDLQQTCMRDVLHCVVEQIQSDEQADAAQPLIRFLLDSGVDVNWQRPGDLYTALHIACLKNLYGIAYLLVLYGADVNAIAENDEMPLRCAQRSADNTSPATPASEFHQQQSQLLVSLLQDAGARPTWRRSTTAASSSRSSQRQQQQQQQQLARPIAAPASCSPTQRTGIQRLRLSVNREHCAFSTDAPSPNEGIQLDPMEGAPCPLVFRQ</sequence>
<evidence type="ECO:0000313" key="5">
    <source>
        <dbReference type="EMBL" id="KAJ0402247.1"/>
    </source>
</evidence>
<keyword evidence="1" id="KW-0677">Repeat</keyword>
<name>A0AAD5M2P7_PYTIN</name>
<feature type="compositionally biased region" description="Low complexity" evidence="4">
    <location>
        <begin position="216"/>
        <end position="249"/>
    </location>
</feature>
<evidence type="ECO:0000256" key="1">
    <source>
        <dbReference type="ARBA" id="ARBA00022737"/>
    </source>
</evidence>
<protein>
    <recommendedName>
        <fullName evidence="7">ANK_REP_REGION domain-containing protein</fullName>
    </recommendedName>
</protein>
<evidence type="ECO:0000313" key="6">
    <source>
        <dbReference type="Proteomes" id="UP001209570"/>
    </source>
</evidence>
<dbReference type="SUPFAM" id="SSF48403">
    <property type="entry name" value="Ankyrin repeat"/>
    <property type="match status" value="1"/>
</dbReference>
<keyword evidence="6" id="KW-1185">Reference proteome</keyword>
<feature type="repeat" description="ANK" evidence="3">
    <location>
        <begin position="139"/>
        <end position="171"/>
    </location>
</feature>
<dbReference type="PANTHER" id="PTHR24126">
    <property type="entry name" value="ANKYRIN REPEAT, PH AND SEC7 DOMAIN CONTAINING PROTEIN SECG-RELATED"/>
    <property type="match status" value="1"/>
</dbReference>
<accession>A0AAD5M2P7</accession>
<dbReference type="PANTHER" id="PTHR24126:SF14">
    <property type="entry name" value="ANK_REP_REGION DOMAIN-CONTAINING PROTEIN"/>
    <property type="match status" value="1"/>
</dbReference>
<dbReference type="PROSITE" id="PS50088">
    <property type="entry name" value="ANK_REPEAT"/>
    <property type="match status" value="1"/>
</dbReference>
<dbReference type="InterPro" id="IPR036770">
    <property type="entry name" value="Ankyrin_rpt-contain_sf"/>
</dbReference>
<evidence type="ECO:0000256" key="3">
    <source>
        <dbReference type="PROSITE-ProRule" id="PRU00023"/>
    </source>
</evidence>
<gene>
    <name evidence="5" type="ORF">P43SY_008239</name>
</gene>
<dbReference type="Gene3D" id="1.25.40.20">
    <property type="entry name" value="Ankyrin repeat-containing domain"/>
    <property type="match status" value="1"/>
</dbReference>
<evidence type="ECO:0008006" key="7">
    <source>
        <dbReference type="Google" id="ProtNLM"/>
    </source>
</evidence>
<dbReference type="AlphaFoldDB" id="A0AAD5M2P7"/>
<feature type="region of interest" description="Disordered" evidence="4">
    <location>
        <begin position="216"/>
        <end position="256"/>
    </location>
</feature>
<dbReference type="SMART" id="SM00248">
    <property type="entry name" value="ANK"/>
    <property type="match status" value="3"/>
</dbReference>
<keyword evidence="2 3" id="KW-0040">ANK repeat</keyword>
<proteinExistence type="predicted"/>
<reference evidence="5" key="1">
    <citation type="submission" date="2021-12" db="EMBL/GenBank/DDBJ databases">
        <title>Prjna785345.</title>
        <authorList>
            <person name="Rujirawat T."/>
            <person name="Krajaejun T."/>
        </authorList>
    </citation>
    <scope>NUCLEOTIDE SEQUENCE</scope>
    <source>
        <strain evidence="5">Pi057C3</strain>
    </source>
</reference>
<organism evidence="5 6">
    <name type="scientific">Pythium insidiosum</name>
    <name type="common">Pythiosis disease agent</name>
    <dbReference type="NCBI Taxonomy" id="114742"/>
    <lineage>
        <taxon>Eukaryota</taxon>
        <taxon>Sar</taxon>
        <taxon>Stramenopiles</taxon>
        <taxon>Oomycota</taxon>
        <taxon>Peronosporomycetes</taxon>
        <taxon>Pythiales</taxon>
        <taxon>Pythiaceae</taxon>
        <taxon>Pythium</taxon>
    </lineage>
</organism>
<comment type="caution">
    <text evidence="5">The sequence shown here is derived from an EMBL/GenBank/DDBJ whole genome shotgun (WGS) entry which is preliminary data.</text>
</comment>
<evidence type="ECO:0000256" key="2">
    <source>
        <dbReference type="ARBA" id="ARBA00023043"/>
    </source>
</evidence>
<dbReference type="InterPro" id="IPR002110">
    <property type="entry name" value="Ankyrin_rpt"/>
</dbReference>
<dbReference type="EMBL" id="JAKCXM010000107">
    <property type="protein sequence ID" value="KAJ0402247.1"/>
    <property type="molecule type" value="Genomic_DNA"/>
</dbReference>
<dbReference type="Proteomes" id="UP001209570">
    <property type="component" value="Unassembled WGS sequence"/>
</dbReference>
<evidence type="ECO:0000256" key="4">
    <source>
        <dbReference type="SAM" id="MobiDB-lite"/>
    </source>
</evidence>
<dbReference type="PROSITE" id="PS50297">
    <property type="entry name" value="ANK_REP_REGION"/>
    <property type="match status" value="1"/>
</dbReference>
<feature type="region of interest" description="Disordered" evidence="4">
    <location>
        <begin position="273"/>
        <end position="300"/>
    </location>
</feature>
<dbReference type="Pfam" id="PF12796">
    <property type="entry name" value="Ank_2"/>
    <property type="match status" value="1"/>
</dbReference>